<feature type="region of interest" description="Disordered" evidence="1">
    <location>
        <begin position="25"/>
        <end position="65"/>
    </location>
</feature>
<organism evidence="3 4">
    <name type="scientific">Curtobacterium pusillum</name>
    <dbReference type="NCBI Taxonomy" id="69373"/>
    <lineage>
        <taxon>Bacteria</taxon>
        <taxon>Bacillati</taxon>
        <taxon>Actinomycetota</taxon>
        <taxon>Actinomycetes</taxon>
        <taxon>Micrococcales</taxon>
        <taxon>Microbacteriaceae</taxon>
        <taxon>Curtobacterium</taxon>
    </lineage>
</organism>
<evidence type="ECO:0000256" key="2">
    <source>
        <dbReference type="SAM" id="SignalP"/>
    </source>
</evidence>
<protein>
    <recommendedName>
        <fullName evidence="5">Lipoprotein</fullName>
    </recommendedName>
</protein>
<evidence type="ECO:0000313" key="4">
    <source>
        <dbReference type="Proteomes" id="UP000590225"/>
    </source>
</evidence>
<name>A0AAW3T4R2_9MICO</name>
<dbReference type="EMBL" id="JACGXP010000002">
    <property type="protein sequence ID" value="MBA8989926.1"/>
    <property type="molecule type" value="Genomic_DNA"/>
</dbReference>
<keyword evidence="2" id="KW-0732">Signal</keyword>
<reference evidence="3 4" key="1">
    <citation type="submission" date="2020-07" db="EMBL/GenBank/DDBJ databases">
        <title>Above-ground endophytic microbial communities from plants in different locations in the United States.</title>
        <authorList>
            <person name="Frank C."/>
        </authorList>
    </citation>
    <scope>NUCLEOTIDE SEQUENCE [LARGE SCALE GENOMIC DNA]</scope>
    <source>
        <strain evidence="3 4">WPL5_2</strain>
    </source>
</reference>
<proteinExistence type="predicted"/>
<evidence type="ECO:0008006" key="5">
    <source>
        <dbReference type="Google" id="ProtNLM"/>
    </source>
</evidence>
<dbReference type="Proteomes" id="UP000590225">
    <property type="component" value="Unassembled WGS sequence"/>
</dbReference>
<accession>A0AAW3T4R2</accession>
<dbReference type="AlphaFoldDB" id="A0AAW3T4R2"/>
<feature type="compositionally biased region" description="Polar residues" evidence="1">
    <location>
        <begin position="56"/>
        <end position="65"/>
    </location>
</feature>
<evidence type="ECO:0000313" key="3">
    <source>
        <dbReference type="EMBL" id="MBA8989926.1"/>
    </source>
</evidence>
<sequence>MNKVLAPIALAAVLALTGCAGAGTATSTTTAASDETPKVTPTPTPKPAPDLVGEWKQNNSKSSDGWMSATITSTTITANFVTDGGDTVSLFWVGTYTAPGDATSPYTWTSTRDKAATDSALLASTDDTKVFTYEDGELSFPVSIAGSSTTVRLSKV</sequence>
<comment type="caution">
    <text evidence="3">The sequence shown here is derived from an EMBL/GenBank/DDBJ whole genome shotgun (WGS) entry which is preliminary data.</text>
</comment>
<gene>
    <name evidence="3" type="ORF">FHW23_001172</name>
</gene>
<feature type="chain" id="PRO_5043565512" description="Lipoprotein" evidence="2">
    <location>
        <begin position="23"/>
        <end position="156"/>
    </location>
</feature>
<feature type="signal peptide" evidence="2">
    <location>
        <begin position="1"/>
        <end position="22"/>
    </location>
</feature>
<dbReference type="PROSITE" id="PS51257">
    <property type="entry name" value="PROKAR_LIPOPROTEIN"/>
    <property type="match status" value="1"/>
</dbReference>
<evidence type="ECO:0000256" key="1">
    <source>
        <dbReference type="SAM" id="MobiDB-lite"/>
    </source>
</evidence>